<dbReference type="GO" id="GO:0000460">
    <property type="term" value="P:maturation of 5.8S rRNA"/>
    <property type="evidence" value="ECO:0007669"/>
    <property type="project" value="TreeGrafter"/>
</dbReference>
<dbReference type="Pfam" id="PF01778">
    <property type="entry name" value="Ribosomal_L28e"/>
    <property type="match status" value="1"/>
</dbReference>
<dbReference type="PROSITE" id="PS50089">
    <property type="entry name" value="ZF_RING_2"/>
    <property type="match status" value="1"/>
</dbReference>
<dbReference type="Gene3D" id="3.30.40.10">
    <property type="entry name" value="Zinc/RING finger domain, C3HC4 (zinc finger)"/>
    <property type="match status" value="1"/>
</dbReference>
<dbReference type="InterPro" id="IPR013083">
    <property type="entry name" value="Znf_RING/FYVE/PHD"/>
</dbReference>
<reference evidence="14" key="1">
    <citation type="journal article" date="2020" name="Cell">
        <title>Large-Scale Comparative Analyses of Tick Genomes Elucidate Their Genetic Diversity and Vector Capacities.</title>
        <authorList>
            <consortium name="Tick Genome and Microbiome Consortium (TIGMIC)"/>
            <person name="Jia N."/>
            <person name="Wang J."/>
            <person name="Shi W."/>
            <person name="Du L."/>
            <person name="Sun Y."/>
            <person name="Zhan W."/>
            <person name="Jiang J.F."/>
            <person name="Wang Q."/>
            <person name="Zhang B."/>
            <person name="Ji P."/>
            <person name="Bell-Sakyi L."/>
            <person name="Cui X.M."/>
            <person name="Yuan T.T."/>
            <person name="Jiang B.G."/>
            <person name="Yang W.F."/>
            <person name="Lam T.T."/>
            <person name="Chang Q.C."/>
            <person name="Ding S.J."/>
            <person name="Wang X.J."/>
            <person name="Zhu J.G."/>
            <person name="Ruan X.D."/>
            <person name="Zhao L."/>
            <person name="Wei J.T."/>
            <person name="Ye R.Z."/>
            <person name="Que T.C."/>
            <person name="Du C.H."/>
            <person name="Zhou Y.H."/>
            <person name="Cheng J.X."/>
            <person name="Dai P.F."/>
            <person name="Guo W.B."/>
            <person name="Han X.H."/>
            <person name="Huang E.J."/>
            <person name="Li L.F."/>
            <person name="Wei W."/>
            <person name="Gao Y.C."/>
            <person name="Liu J.Z."/>
            <person name="Shao H.Z."/>
            <person name="Wang X."/>
            <person name="Wang C.C."/>
            <person name="Yang T.C."/>
            <person name="Huo Q.B."/>
            <person name="Li W."/>
            <person name="Chen H.Y."/>
            <person name="Chen S.E."/>
            <person name="Zhou L.G."/>
            <person name="Ni X.B."/>
            <person name="Tian J.H."/>
            <person name="Sheng Y."/>
            <person name="Liu T."/>
            <person name="Pan Y.S."/>
            <person name="Xia L.Y."/>
            <person name="Li J."/>
            <person name="Zhao F."/>
            <person name="Cao W.C."/>
        </authorList>
    </citation>
    <scope>NUCLEOTIDE SEQUENCE</scope>
    <source>
        <strain evidence="14">Rmic-2018</strain>
    </source>
</reference>
<dbReference type="GO" id="GO:0016020">
    <property type="term" value="C:membrane"/>
    <property type="evidence" value="ECO:0007669"/>
    <property type="project" value="UniProtKB-SubCell"/>
</dbReference>
<feature type="region of interest" description="Disordered" evidence="11">
    <location>
        <begin position="934"/>
        <end position="955"/>
    </location>
</feature>
<organism evidence="14 15">
    <name type="scientific">Rhipicephalus microplus</name>
    <name type="common">Cattle tick</name>
    <name type="synonym">Boophilus microplus</name>
    <dbReference type="NCBI Taxonomy" id="6941"/>
    <lineage>
        <taxon>Eukaryota</taxon>
        <taxon>Metazoa</taxon>
        <taxon>Ecdysozoa</taxon>
        <taxon>Arthropoda</taxon>
        <taxon>Chelicerata</taxon>
        <taxon>Arachnida</taxon>
        <taxon>Acari</taxon>
        <taxon>Parasitiformes</taxon>
        <taxon>Ixodida</taxon>
        <taxon>Ixodoidea</taxon>
        <taxon>Ixodidae</taxon>
        <taxon>Rhipicephalinae</taxon>
        <taxon>Rhipicephalus</taxon>
        <taxon>Boophilus</taxon>
    </lineage>
</organism>
<evidence type="ECO:0000313" key="15">
    <source>
        <dbReference type="Proteomes" id="UP000821866"/>
    </source>
</evidence>
<dbReference type="SUPFAM" id="SSF57850">
    <property type="entry name" value="RING/U-box"/>
    <property type="match status" value="1"/>
</dbReference>
<dbReference type="Proteomes" id="UP000821866">
    <property type="component" value="Chromosome 10"/>
</dbReference>
<dbReference type="VEuPathDB" id="VectorBase:LOC119162074"/>
<feature type="compositionally biased region" description="Acidic residues" evidence="11">
    <location>
        <begin position="303"/>
        <end position="320"/>
    </location>
</feature>
<dbReference type="EMBL" id="JABSTU010000002">
    <property type="protein sequence ID" value="KAH8038211.1"/>
    <property type="molecule type" value="Genomic_DNA"/>
</dbReference>
<evidence type="ECO:0000256" key="1">
    <source>
        <dbReference type="ARBA" id="ARBA00004123"/>
    </source>
</evidence>
<sequence>MNDNLTSIITKCAVEVGGTVVRQDTGKLSQETKNLIKKCQSMKASSTTDKIELVGLSKLISVRPFLVQRVAELLPQPPPVGDGDAVPQLDGFSRELGMFVHKREHQCTLNLGNADELLLLLATGAVALRHDCARLSQRLQKLCHKTPAPFSTKGQQFCRNDFNLTGLCNRSSCPLANSVYATIKEEDGVCYLYMKTIERAAFPDRLWEKVKLSKNFEKALEQINQHLVYWPRFVRQKCKQRLLKITQYIIRMRKLRLSRQRKLVPMQRKIERRERRREEKALYKDIYNFPQKAFDNALKSEEVESEVESDEEEEDEDDQDVGAVEYVAADDMEESDVSDLEDLGEECTSEEEAAADKESFGMRPSRAQVEAAVGIIMRVPGLFIIDYWWQHDRNKSVPQSMALPGVLNAVLTNLVLVHGFLLLLLPIPRVRSLYTNFVSALLLLSSHLLSKYYIQMETSLSRHLDVDESFARRQVTAFLAHIVLACMVFALLESRSRPMLPILSCYTLPVMARVLDFPPESLEVLHNFGNALMCVSVACYLYSQVPSLISFLKDTYLDTLLLTMRFGWIGLMTLFWNKLFVPTHFLVFWLIEFCVKLAESYSTWESPWYLLALSSASNVCSSPVTLVASSVTVSYLAYLTLSGTKAFLHGSFTFMNDNPMHSGWTEGITMLLLALQTGLTEIKMPSRVAVLLIILFIVMSSMLQSVLEITEPVVLALSASQSRQVGRHLRSLGMCAFLVAFPLHITWRLSTLFPIDFWMMIVLSSCILTSLQVVGLLVIYGLFVYDAWQTEPWEALDDVIYMARAVTKILEFLVALFVVGMGFWESTTGKWNWANASILLVHCYFNVWQRMQAGWKSFLLRREAVRKIESLPEATPEQLLLHNDVCSICYSEMRSACITRCQHFFHRTCLRKWLYIRDKCPLCHAHVSLENGEPVLPSNPEPPAVPDETNHAHAS</sequence>
<comment type="subcellular location">
    <subcellularLocation>
        <location evidence="2">Membrane</location>
        <topology evidence="2">Multi-pass membrane protein</topology>
    </subcellularLocation>
    <subcellularLocation>
        <location evidence="1">Nucleus</location>
    </subcellularLocation>
</comment>
<evidence type="ECO:0000256" key="5">
    <source>
        <dbReference type="ARBA" id="ARBA00022771"/>
    </source>
</evidence>
<gene>
    <name evidence="14" type="ORF">HPB51_024984</name>
</gene>
<keyword evidence="7 12" id="KW-1133">Transmembrane helix</keyword>
<evidence type="ECO:0000256" key="3">
    <source>
        <dbReference type="ARBA" id="ARBA00005514"/>
    </source>
</evidence>
<evidence type="ECO:0000256" key="10">
    <source>
        <dbReference type="PROSITE-ProRule" id="PRU00175"/>
    </source>
</evidence>
<dbReference type="FunFam" id="3.30.390.110:FF:000001">
    <property type="entry name" value="Protein MAK16 homolog"/>
    <property type="match status" value="1"/>
</dbReference>
<feature type="region of interest" description="Disordered" evidence="11">
    <location>
        <begin position="300"/>
        <end position="320"/>
    </location>
</feature>
<dbReference type="VEuPathDB" id="VectorBase:LOC119179078"/>
<dbReference type="GO" id="GO:0000470">
    <property type="term" value="P:maturation of LSU-rRNA"/>
    <property type="evidence" value="ECO:0007669"/>
    <property type="project" value="TreeGrafter"/>
</dbReference>
<evidence type="ECO:0000256" key="12">
    <source>
        <dbReference type="SAM" id="Phobius"/>
    </source>
</evidence>
<dbReference type="GO" id="GO:0008270">
    <property type="term" value="F:zinc ion binding"/>
    <property type="evidence" value="ECO:0007669"/>
    <property type="project" value="UniProtKB-KW"/>
</dbReference>
<feature type="transmembrane region" description="Helical" evidence="12">
    <location>
        <begin position="805"/>
        <end position="824"/>
    </location>
</feature>
<evidence type="ECO:0000256" key="4">
    <source>
        <dbReference type="ARBA" id="ARBA00022692"/>
    </source>
</evidence>
<dbReference type="AlphaFoldDB" id="A0A9J6EUP4"/>
<feature type="transmembrane region" description="Helical" evidence="12">
    <location>
        <begin position="524"/>
        <end position="543"/>
    </location>
</feature>
<proteinExistence type="inferred from homology"/>
<comment type="similarity">
    <text evidence="3">Belongs to the MAK16 family.</text>
</comment>
<evidence type="ECO:0000256" key="11">
    <source>
        <dbReference type="SAM" id="MobiDB-lite"/>
    </source>
</evidence>
<dbReference type="InterPro" id="IPR006958">
    <property type="entry name" value="Mak16"/>
</dbReference>
<feature type="transmembrane region" description="Helical" evidence="12">
    <location>
        <begin position="727"/>
        <end position="745"/>
    </location>
</feature>
<keyword evidence="5 10" id="KW-0863">Zinc-finger</keyword>
<evidence type="ECO:0000259" key="13">
    <source>
        <dbReference type="PROSITE" id="PS50089"/>
    </source>
</evidence>
<keyword evidence="4 12" id="KW-0812">Transmembrane</keyword>
<evidence type="ECO:0000256" key="2">
    <source>
        <dbReference type="ARBA" id="ARBA00004141"/>
    </source>
</evidence>
<feature type="transmembrane region" description="Helical" evidence="12">
    <location>
        <begin position="757"/>
        <end position="785"/>
    </location>
</feature>
<dbReference type="CDD" id="cd16476">
    <property type="entry name" value="RING-H2_RNF139-like"/>
    <property type="match status" value="1"/>
</dbReference>
<keyword evidence="6" id="KW-0862">Zinc</keyword>
<dbReference type="GO" id="GO:0005730">
    <property type="term" value="C:nucleolus"/>
    <property type="evidence" value="ECO:0007669"/>
    <property type="project" value="TreeGrafter"/>
</dbReference>
<dbReference type="SMART" id="SM00184">
    <property type="entry name" value="RING"/>
    <property type="match status" value="1"/>
</dbReference>
<protein>
    <recommendedName>
        <fullName evidence="13">RING-type domain-containing protein</fullName>
    </recommendedName>
</protein>
<dbReference type="PANTHER" id="PTHR23405">
    <property type="entry name" value="MAINTENANCE OF KILLER 16 MAK16 PROTEIN-RELATED"/>
    <property type="match status" value="1"/>
</dbReference>
<dbReference type="PANTHER" id="PTHR23405:SF4">
    <property type="entry name" value="PROTEIN MAK16 HOMOLOG"/>
    <property type="match status" value="1"/>
</dbReference>
<feature type="domain" description="RING-type" evidence="13">
    <location>
        <begin position="886"/>
        <end position="924"/>
    </location>
</feature>
<feature type="transmembrane region" description="Helical" evidence="12">
    <location>
        <begin position="433"/>
        <end position="454"/>
    </location>
</feature>
<reference evidence="14" key="2">
    <citation type="submission" date="2021-09" db="EMBL/GenBank/DDBJ databases">
        <authorList>
            <person name="Jia N."/>
            <person name="Wang J."/>
            <person name="Shi W."/>
            <person name="Du L."/>
            <person name="Sun Y."/>
            <person name="Zhan W."/>
            <person name="Jiang J."/>
            <person name="Wang Q."/>
            <person name="Zhang B."/>
            <person name="Ji P."/>
            <person name="Sakyi L.B."/>
            <person name="Cui X."/>
            <person name="Yuan T."/>
            <person name="Jiang B."/>
            <person name="Yang W."/>
            <person name="Lam T.T.-Y."/>
            <person name="Chang Q."/>
            <person name="Ding S."/>
            <person name="Wang X."/>
            <person name="Zhu J."/>
            <person name="Ruan X."/>
            <person name="Zhao L."/>
            <person name="Wei J."/>
            <person name="Que T."/>
            <person name="Du C."/>
            <person name="Cheng J."/>
            <person name="Dai P."/>
            <person name="Han X."/>
            <person name="Huang E."/>
            <person name="Gao Y."/>
            <person name="Liu J."/>
            <person name="Shao H."/>
            <person name="Ye R."/>
            <person name="Li L."/>
            <person name="Wei W."/>
            <person name="Wang X."/>
            <person name="Wang C."/>
            <person name="Huo Q."/>
            <person name="Li W."/>
            <person name="Guo W."/>
            <person name="Chen H."/>
            <person name="Chen S."/>
            <person name="Zhou L."/>
            <person name="Zhou L."/>
            <person name="Ni X."/>
            <person name="Tian J."/>
            <person name="Zhou Y."/>
            <person name="Sheng Y."/>
            <person name="Liu T."/>
            <person name="Pan Y."/>
            <person name="Xia L."/>
            <person name="Li J."/>
            <person name="Zhao F."/>
            <person name="Cao W."/>
        </authorList>
    </citation>
    <scope>NUCLEOTIDE SEQUENCE</scope>
    <source>
        <strain evidence="14">Rmic-2018</strain>
        <tissue evidence="14">Larvae</tissue>
    </source>
</reference>
<dbReference type="Gene3D" id="3.30.390.110">
    <property type="match status" value="1"/>
</dbReference>
<dbReference type="Pfam" id="PF04874">
    <property type="entry name" value="Mak16"/>
    <property type="match status" value="1"/>
</dbReference>
<dbReference type="Pfam" id="PF13705">
    <property type="entry name" value="TRC8_N"/>
    <property type="match status" value="1"/>
</dbReference>
<evidence type="ECO:0000256" key="9">
    <source>
        <dbReference type="ARBA" id="ARBA00023242"/>
    </source>
</evidence>
<name>A0A9J6EUP4_RHIMP</name>
<dbReference type="InterPro" id="IPR025754">
    <property type="entry name" value="TRC8_N_dom"/>
</dbReference>
<evidence type="ECO:0000313" key="14">
    <source>
        <dbReference type="EMBL" id="KAH8038211.1"/>
    </source>
</evidence>
<keyword evidence="15" id="KW-1185">Reference proteome</keyword>
<feature type="transmembrane region" description="Helical" evidence="12">
    <location>
        <begin position="475"/>
        <end position="492"/>
    </location>
</feature>
<evidence type="ECO:0000256" key="6">
    <source>
        <dbReference type="ARBA" id="ARBA00022833"/>
    </source>
</evidence>
<dbReference type="Pfam" id="PF13639">
    <property type="entry name" value="zf-RING_2"/>
    <property type="match status" value="1"/>
</dbReference>
<feature type="transmembrane region" description="Helical" evidence="12">
    <location>
        <begin position="401"/>
        <end position="427"/>
    </location>
</feature>
<keyword evidence="9" id="KW-0539">Nucleus</keyword>
<dbReference type="InterPro" id="IPR001841">
    <property type="entry name" value="Znf_RING"/>
</dbReference>
<dbReference type="GO" id="GO:0030687">
    <property type="term" value="C:preribosome, large subunit precursor"/>
    <property type="evidence" value="ECO:0007669"/>
    <property type="project" value="TreeGrafter"/>
</dbReference>
<keyword evidence="8 12" id="KW-0472">Membrane</keyword>
<keyword evidence="5 10" id="KW-0479">Metal-binding</keyword>
<accession>A0A9J6EUP4</accession>
<evidence type="ECO:0000256" key="7">
    <source>
        <dbReference type="ARBA" id="ARBA00022989"/>
    </source>
</evidence>
<comment type="caution">
    <text evidence="14">The sequence shown here is derived from an EMBL/GenBank/DDBJ whole genome shotgun (WGS) entry which is preliminary data.</text>
</comment>
<feature type="transmembrane region" description="Helical" evidence="12">
    <location>
        <begin position="688"/>
        <end position="707"/>
    </location>
</feature>
<dbReference type="InterPro" id="IPR029004">
    <property type="entry name" value="Ribosomal_eL28/Mak16"/>
</dbReference>
<evidence type="ECO:0000256" key="8">
    <source>
        <dbReference type="ARBA" id="ARBA00023136"/>
    </source>
</evidence>